<reference evidence="3" key="1">
    <citation type="submission" date="2022-11" db="UniProtKB">
        <authorList>
            <consortium name="WormBaseParasite"/>
        </authorList>
    </citation>
    <scope>IDENTIFICATION</scope>
</reference>
<dbReference type="AlphaFoldDB" id="A0A915K265"/>
<proteinExistence type="predicted"/>
<feature type="compositionally biased region" description="Acidic residues" evidence="1">
    <location>
        <begin position="40"/>
        <end position="61"/>
    </location>
</feature>
<name>A0A915K265_ROMCU</name>
<evidence type="ECO:0000313" key="3">
    <source>
        <dbReference type="WBParaSite" id="nRc.2.0.1.t32779-RA"/>
    </source>
</evidence>
<protein>
    <submittedName>
        <fullName evidence="3">Uncharacterized protein</fullName>
    </submittedName>
</protein>
<sequence>MMVPRGAAKIGPIHSSKDREAVHLSIMFEDISLENISSDGSDEANVDPIMEDIPSDEEENDAPQYKNSDDESKIYDFEPLCLNPKGPVILHRVAPVVLFMLKSGAALPLKYE</sequence>
<organism evidence="2 3">
    <name type="scientific">Romanomermis culicivorax</name>
    <name type="common">Nematode worm</name>
    <dbReference type="NCBI Taxonomy" id="13658"/>
    <lineage>
        <taxon>Eukaryota</taxon>
        <taxon>Metazoa</taxon>
        <taxon>Ecdysozoa</taxon>
        <taxon>Nematoda</taxon>
        <taxon>Enoplea</taxon>
        <taxon>Dorylaimia</taxon>
        <taxon>Mermithida</taxon>
        <taxon>Mermithoidea</taxon>
        <taxon>Mermithidae</taxon>
        <taxon>Romanomermis</taxon>
    </lineage>
</organism>
<evidence type="ECO:0000313" key="2">
    <source>
        <dbReference type="Proteomes" id="UP000887565"/>
    </source>
</evidence>
<keyword evidence="2" id="KW-1185">Reference proteome</keyword>
<feature type="region of interest" description="Disordered" evidence="1">
    <location>
        <begin position="37"/>
        <end position="70"/>
    </location>
</feature>
<accession>A0A915K265</accession>
<evidence type="ECO:0000256" key="1">
    <source>
        <dbReference type="SAM" id="MobiDB-lite"/>
    </source>
</evidence>
<dbReference type="Proteomes" id="UP000887565">
    <property type="component" value="Unplaced"/>
</dbReference>
<dbReference type="WBParaSite" id="nRc.2.0.1.t32779-RA">
    <property type="protein sequence ID" value="nRc.2.0.1.t32779-RA"/>
    <property type="gene ID" value="nRc.2.0.1.g32779"/>
</dbReference>